<reference evidence="3 4" key="1">
    <citation type="journal article" date="2014" name="Nat. Commun.">
        <title>Multiple recent horizontal transfers of a large genomic region in cheese making fungi.</title>
        <authorList>
            <person name="Cheeseman K."/>
            <person name="Ropars J."/>
            <person name="Renault P."/>
            <person name="Dupont J."/>
            <person name="Gouzy J."/>
            <person name="Branca A."/>
            <person name="Abraham A.L."/>
            <person name="Ceppi M."/>
            <person name="Conseiller E."/>
            <person name="Debuchy R."/>
            <person name="Malagnac F."/>
            <person name="Goarin A."/>
            <person name="Silar P."/>
            <person name="Lacoste S."/>
            <person name="Sallet E."/>
            <person name="Bensimon A."/>
            <person name="Giraud T."/>
            <person name="Brygoo Y."/>
        </authorList>
    </citation>
    <scope>NUCLEOTIDE SEQUENCE [LARGE SCALE GENOMIC DNA]</scope>
    <source>
        <strain evidence="4">FM 013</strain>
    </source>
</reference>
<evidence type="ECO:0000259" key="2">
    <source>
        <dbReference type="Pfam" id="PF00144"/>
    </source>
</evidence>
<dbReference type="SUPFAM" id="SSF56601">
    <property type="entry name" value="beta-lactamase/transpeptidase-like"/>
    <property type="match status" value="1"/>
</dbReference>
<dbReference type="PANTHER" id="PTHR46825">
    <property type="entry name" value="D-ALANYL-D-ALANINE-CARBOXYPEPTIDASE/ENDOPEPTIDASE AMPH"/>
    <property type="match status" value="1"/>
</dbReference>
<comment type="similarity">
    <text evidence="1">Belongs to the peptidase S12 family.</text>
</comment>
<sequence length="126" mass="14014">MHVPSLILYRPILSTIDRLRQLSSSIDQICKIEGVPGVSIGVLNHREALWTENFGFRDKSKTALPDANTQYGIGHITISIVAAGVGKLVDDGKLQWTTLLREIIPKIKHTDVNCTYTSTITSIIEW</sequence>
<evidence type="ECO:0000313" key="3">
    <source>
        <dbReference type="EMBL" id="CRL31103.1"/>
    </source>
</evidence>
<dbReference type="InterPro" id="IPR012338">
    <property type="entry name" value="Beta-lactam/transpept-like"/>
</dbReference>
<evidence type="ECO:0000313" key="4">
    <source>
        <dbReference type="Proteomes" id="UP000053732"/>
    </source>
</evidence>
<name>A0A0G4PXN8_PENC3</name>
<dbReference type="Gene3D" id="3.40.710.10">
    <property type="entry name" value="DD-peptidase/beta-lactamase superfamily"/>
    <property type="match status" value="1"/>
</dbReference>
<keyword evidence="4" id="KW-1185">Reference proteome</keyword>
<feature type="domain" description="Beta-lactamase-related" evidence="2">
    <location>
        <begin position="32"/>
        <end position="106"/>
    </location>
</feature>
<evidence type="ECO:0000256" key="1">
    <source>
        <dbReference type="ARBA" id="ARBA00038215"/>
    </source>
</evidence>
<dbReference type="Pfam" id="PF00144">
    <property type="entry name" value="Beta-lactamase"/>
    <property type="match status" value="1"/>
</dbReference>
<dbReference type="STRING" id="1429867.A0A0G4PXN8"/>
<proteinExistence type="inferred from homology"/>
<accession>A0A0G4PXN8</accession>
<organism evidence="3 4">
    <name type="scientific">Penicillium camemberti (strain FM 013)</name>
    <dbReference type="NCBI Taxonomy" id="1429867"/>
    <lineage>
        <taxon>Eukaryota</taxon>
        <taxon>Fungi</taxon>
        <taxon>Dikarya</taxon>
        <taxon>Ascomycota</taxon>
        <taxon>Pezizomycotina</taxon>
        <taxon>Eurotiomycetes</taxon>
        <taxon>Eurotiomycetidae</taxon>
        <taxon>Eurotiales</taxon>
        <taxon>Aspergillaceae</taxon>
        <taxon>Penicillium</taxon>
    </lineage>
</organism>
<dbReference type="EMBL" id="HG793207">
    <property type="protein sequence ID" value="CRL31103.1"/>
    <property type="molecule type" value="Genomic_DNA"/>
</dbReference>
<dbReference type="InterPro" id="IPR001466">
    <property type="entry name" value="Beta-lactam-related"/>
</dbReference>
<protein>
    <submittedName>
        <fullName evidence="3">Beta-lactamase-related</fullName>
    </submittedName>
</protein>
<dbReference type="InterPro" id="IPR050491">
    <property type="entry name" value="AmpC-like"/>
</dbReference>
<gene>
    <name evidence="3" type="ORF">PCAMFM013_S075g000007</name>
</gene>
<dbReference type="Proteomes" id="UP000053732">
    <property type="component" value="Unassembled WGS sequence"/>
</dbReference>
<dbReference type="PANTHER" id="PTHR46825:SF14">
    <property type="entry name" value="BETA-LACTAMASE-RELATED DOMAIN-CONTAINING PROTEIN"/>
    <property type="match status" value="1"/>
</dbReference>
<dbReference type="AlphaFoldDB" id="A0A0G4PXN8"/>